<name>A0A0L0ND26_TOLOC</name>
<proteinExistence type="predicted"/>
<dbReference type="OrthoDB" id="189997at2759"/>
<reference evidence="2 3" key="1">
    <citation type="journal article" date="2015" name="BMC Genomics">
        <title>The genome of the truffle-parasite Tolypocladium ophioglossoides and the evolution of antifungal peptaibiotics.</title>
        <authorList>
            <person name="Quandt C.A."/>
            <person name="Bushley K.E."/>
            <person name="Spatafora J.W."/>
        </authorList>
    </citation>
    <scope>NUCLEOTIDE SEQUENCE [LARGE SCALE GENOMIC DNA]</scope>
    <source>
        <strain evidence="2 3">CBS 100239</strain>
    </source>
</reference>
<dbReference type="Proteomes" id="UP000036947">
    <property type="component" value="Unassembled WGS sequence"/>
</dbReference>
<evidence type="ECO:0000313" key="2">
    <source>
        <dbReference type="EMBL" id="KND91993.1"/>
    </source>
</evidence>
<dbReference type="EMBL" id="LFRF01000007">
    <property type="protein sequence ID" value="KND91993.1"/>
    <property type="molecule type" value="Genomic_DNA"/>
</dbReference>
<keyword evidence="1" id="KW-0812">Transmembrane</keyword>
<protein>
    <submittedName>
        <fullName evidence="2">Uncharacterized protein</fullName>
    </submittedName>
</protein>
<keyword evidence="3" id="KW-1185">Reference proteome</keyword>
<keyword evidence="1" id="KW-0472">Membrane</keyword>
<gene>
    <name evidence="2" type="ORF">TOPH_03372</name>
</gene>
<dbReference type="AlphaFoldDB" id="A0A0L0ND26"/>
<evidence type="ECO:0000313" key="3">
    <source>
        <dbReference type="Proteomes" id="UP000036947"/>
    </source>
</evidence>
<sequence length="133" mass="15007">MAVLNALGLRSWCAPISQYWILSTVMLSQQLYVSALLYIDEVLSHKNLEAIQAVLCCAMYSLRSPTGPSIWLVFITMLVPELLFISNTGICLDWHYASALSWGTTEVSIGFIQLIQMLFGWSYAREYFGALTR</sequence>
<feature type="transmembrane region" description="Helical" evidence="1">
    <location>
        <begin position="107"/>
        <end position="124"/>
    </location>
</feature>
<evidence type="ECO:0000256" key="1">
    <source>
        <dbReference type="SAM" id="Phobius"/>
    </source>
</evidence>
<organism evidence="2 3">
    <name type="scientific">Tolypocladium ophioglossoides (strain CBS 100239)</name>
    <name type="common">Snaketongue truffleclub</name>
    <name type="synonym">Elaphocordyceps ophioglossoides</name>
    <dbReference type="NCBI Taxonomy" id="1163406"/>
    <lineage>
        <taxon>Eukaryota</taxon>
        <taxon>Fungi</taxon>
        <taxon>Dikarya</taxon>
        <taxon>Ascomycota</taxon>
        <taxon>Pezizomycotina</taxon>
        <taxon>Sordariomycetes</taxon>
        <taxon>Hypocreomycetidae</taxon>
        <taxon>Hypocreales</taxon>
        <taxon>Ophiocordycipitaceae</taxon>
        <taxon>Tolypocladium</taxon>
    </lineage>
</organism>
<accession>A0A0L0ND26</accession>
<keyword evidence="1" id="KW-1133">Transmembrane helix</keyword>
<feature type="transmembrane region" description="Helical" evidence="1">
    <location>
        <begin position="69"/>
        <end position="87"/>
    </location>
</feature>
<comment type="caution">
    <text evidence="2">The sequence shown here is derived from an EMBL/GenBank/DDBJ whole genome shotgun (WGS) entry which is preliminary data.</text>
</comment>